<dbReference type="GeneID" id="66480603"/>
<name>A0A1X3GTX7_9BRAD</name>
<evidence type="ECO:0000313" key="2">
    <source>
        <dbReference type="EMBL" id="OSJ18873.1"/>
    </source>
</evidence>
<protein>
    <submittedName>
        <fullName evidence="2">Uncharacterized protein</fullName>
    </submittedName>
</protein>
<organism evidence="2 4">
    <name type="scientific">Bradyrhizobium canariense</name>
    <dbReference type="NCBI Taxonomy" id="255045"/>
    <lineage>
        <taxon>Bacteria</taxon>
        <taxon>Pseudomonadati</taxon>
        <taxon>Pseudomonadota</taxon>
        <taxon>Alphaproteobacteria</taxon>
        <taxon>Hyphomicrobiales</taxon>
        <taxon>Nitrobacteraceae</taxon>
        <taxon>Bradyrhizobium</taxon>
    </lineage>
</organism>
<comment type="caution">
    <text evidence="2">The sequence shown here is derived from an EMBL/GenBank/DDBJ whole genome shotgun (WGS) entry which is preliminary data.</text>
</comment>
<feature type="region of interest" description="Disordered" evidence="1">
    <location>
        <begin position="1"/>
        <end position="35"/>
    </location>
</feature>
<evidence type="ECO:0000256" key="1">
    <source>
        <dbReference type="SAM" id="MobiDB-lite"/>
    </source>
</evidence>
<dbReference type="Proteomes" id="UP000193884">
    <property type="component" value="Unassembled WGS sequence"/>
</dbReference>
<evidence type="ECO:0000313" key="4">
    <source>
        <dbReference type="Proteomes" id="UP000193553"/>
    </source>
</evidence>
<sequence>MNQKPAKNENKSDFVGRFGHSDHSETHVKDDGPIGDWRGYPGGAAVANLRDRISRLFSNGGTVSIAPCSIWLTAARRMVSELRANARCSCHSG</sequence>
<feature type="compositionally biased region" description="Basic and acidic residues" evidence="1">
    <location>
        <begin position="1"/>
        <end position="32"/>
    </location>
</feature>
<dbReference type="OrthoDB" id="8244735at2"/>
<proteinExistence type="predicted"/>
<dbReference type="AlphaFoldDB" id="A0A1X3GTX7"/>
<gene>
    <name evidence="3" type="ORF">BST63_00710</name>
    <name evidence="2" type="ORF">BSZ18_01455</name>
</gene>
<keyword evidence="5" id="KW-1185">Reference proteome</keyword>
<evidence type="ECO:0000313" key="3">
    <source>
        <dbReference type="EMBL" id="OSJ36432.1"/>
    </source>
</evidence>
<dbReference type="RefSeq" id="WP_085348290.1">
    <property type="nucleotide sequence ID" value="NZ_NAEX01000134.1"/>
</dbReference>
<dbReference type="EMBL" id="NAFK01000090">
    <property type="protein sequence ID" value="OSJ36432.1"/>
    <property type="molecule type" value="Genomic_DNA"/>
</dbReference>
<dbReference type="EMBL" id="NAFI01000122">
    <property type="protein sequence ID" value="OSJ18873.1"/>
    <property type="molecule type" value="Genomic_DNA"/>
</dbReference>
<accession>A0A1X3GTX7</accession>
<dbReference type="Proteomes" id="UP000193553">
    <property type="component" value="Unassembled WGS sequence"/>
</dbReference>
<reference evidence="4 5" key="1">
    <citation type="submission" date="2017-03" db="EMBL/GenBank/DDBJ databases">
        <title>Whole genome sequences of fourteen strains of Bradyrhizobium canariense and one strain of Bradyrhizobium japonicum isolated from Lupinus (Papilionoideae: Genisteae) species in Algeria.</title>
        <authorList>
            <person name="Crovadore J."/>
            <person name="Chekireb D."/>
            <person name="Brachmann A."/>
            <person name="Chablais R."/>
            <person name="Cochard B."/>
            <person name="Lefort F."/>
        </authorList>
    </citation>
    <scope>NUCLEOTIDE SEQUENCE [LARGE SCALE GENOMIC DNA]</scope>
    <source>
        <strain evidence="2 4">UBMA195</strain>
        <strain evidence="3 5">UBMAN05</strain>
    </source>
</reference>
<evidence type="ECO:0000313" key="5">
    <source>
        <dbReference type="Proteomes" id="UP000193884"/>
    </source>
</evidence>